<dbReference type="EC" id="3.1.3.48" evidence="6"/>
<comment type="catalytic activity">
    <reaction evidence="6">
        <text>O-phospho-L-tyrosyl-[protein] + H2O = L-tyrosyl-[protein] + phosphate</text>
        <dbReference type="Rhea" id="RHEA:10684"/>
        <dbReference type="Rhea" id="RHEA-COMP:10136"/>
        <dbReference type="Rhea" id="RHEA-COMP:20101"/>
        <dbReference type="ChEBI" id="CHEBI:15377"/>
        <dbReference type="ChEBI" id="CHEBI:43474"/>
        <dbReference type="ChEBI" id="CHEBI:46858"/>
        <dbReference type="ChEBI" id="CHEBI:61978"/>
        <dbReference type="EC" id="3.1.3.48"/>
    </reaction>
</comment>
<dbReference type="SMART" id="SM00195">
    <property type="entry name" value="DSPc"/>
    <property type="match status" value="1"/>
</dbReference>
<dbReference type="Proteomes" id="UP000694888">
    <property type="component" value="Unplaced"/>
</dbReference>
<dbReference type="SUPFAM" id="SSF52799">
    <property type="entry name" value="(Phosphotyrosine protein) phosphatases II"/>
    <property type="match status" value="1"/>
</dbReference>
<dbReference type="InterPro" id="IPR020422">
    <property type="entry name" value="TYR_PHOSPHATASE_DUAL_dom"/>
</dbReference>
<evidence type="ECO:0000256" key="5">
    <source>
        <dbReference type="ARBA" id="ARBA00048336"/>
    </source>
</evidence>
<comment type="function">
    <text evidence="6">Dual specificity phosphatase able to dephosphorylate phosphotyrosine, phosphoserine and phosphothreonine residues, with a preference for phosphotyrosine as a substrate.</text>
</comment>
<gene>
    <name evidence="10" type="primary">LOC101860612</name>
</gene>
<evidence type="ECO:0000256" key="2">
    <source>
        <dbReference type="ARBA" id="ARBA00022801"/>
    </source>
</evidence>
<dbReference type="PANTHER" id="PTHR45682">
    <property type="entry name" value="AGAP008228-PA"/>
    <property type="match status" value="1"/>
</dbReference>
<evidence type="ECO:0000256" key="4">
    <source>
        <dbReference type="ARBA" id="ARBA00047761"/>
    </source>
</evidence>
<accession>A0ABM0K6Q8</accession>
<evidence type="ECO:0000256" key="6">
    <source>
        <dbReference type="RuleBase" id="RU366038"/>
    </source>
</evidence>
<dbReference type="InterPro" id="IPR000387">
    <property type="entry name" value="Tyr_Pase_dom"/>
</dbReference>
<sequence length="205" mass="23032">MTQTPVNLKLFFEVKEFLQSSNDDASSKKVKAVPPGSFSLFQFPMEPKNPCDEVYPGIFIGNGRMAKEPEKLQQIGVTHVVNVSMGPKFNQVNTDSVYYDWYNIQFHGIPAMDVISFKLTPYLSPAAEFIEDALSNKGVVYVHCQQGVSRSASVVLAFLMLKRNLGLMEAVQTVRAKREIFPNEGFLKELVRLNDEIFCPDQVAT</sequence>
<dbReference type="EC" id="3.1.3.16" evidence="6"/>
<dbReference type="PRINTS" id="PR01908">
    <property type="entry name" value="ADSPHPHTASE"/>
</dbReference>
<dbReference type="InterPro" id="IPR020405">
    <property type="entry name" value="Atypical_DUSP_subfamA"/>
</dbReference>
<evidence type="ECO:0000256" key="3">
    <source>
        <dbReference type="ARBA" id="ARBA00022912"/>
    </source>
</evidence>
<protein>
    <recommendedName>
        <fullName evidence="6">Dual specificity protein phosphatase</fullName>
        <ecNumber evidence="6">3.1.3.16</ecNumber>
        <ecNumber evidence="6">3.1.3.48</ecNumber>
    </recommendedName>
</protein>
<evidence type="ECO:0000256" key="1">
    <source>
        <dbReference type="ARBA" id="ARBA00008601"/>
    </source>
</evidence>
<organism evidence="9 10">
    <name type="scientific">Aplysia californica</name>
    <name type="common">California sea hare</name>
    <dbReference type="NCBI Taxonomy" id="6500"/>
    <lineage>
        <taxon>Eukaryota</taxon>
        <taxon>Metazoa</taxon>
        <taxon>Spiralia</taxon>
        <taxon>Lophotrochozoa</taxon>
        <taxon>Mollusca</taxon>
        <taxon>Gastropoda</taxon>
        <taxon>Heterobranchia</taxon>
        <taxon>Euthyneura</taxon>
        <taxon>Tectipleura</taxon>
        <taxon>Aplysiida</taxon>
        <taxon>Aplysioidea</taxon>
        <taxon>Aplysiidae</taxon>
        <taxon>Aplysia</taxon>
    </lineage>
</organism>
<evidence type="ECO:0000259" key="7">
    <source>
        <dbReference type="PROSITE" id="PS50054"/>
    </source>
</evidence>
<dbReference type="PANTHER" id="PTHR45682:SF1">
    <property type="entry name" value="DUAL SPECIFICITY PROTEIN PHOSPHATASE 3"/>
    <property type="match status" value="1"/>
</dbReference>
<dbReference type="InterPro" id="IPR029021">
    <property type="entry name" value="Prot-tyrosine_phosphatase-like"/>
</dbReference>
<reference evidence="10" key="1">
    <citation type="submission" date="2025-08" db="UniProtKB">
        <authorList>
            <consortium name="RefSeq"/>
        </authorList>
    </citation>
    <scope>IDENTIFICATION</scope>
</reference>
<evidence type="ECO:0000259" key="8">
    <source>
        <dbReference type="PROSITE" id="PS50056"/>
    </source>
</evidence>
<comment type="similarity">
    <text evidence="1 6">Belongs to the protein-tyrosine phosphatase family. Non-receptor class dual specificity subfamily.</text>
</comment>
<keyword evidence="9" id="KW-1185">Reference proteome</keyword>
<dbReference type="Gene3D" id="3.90.190.10">
    <property type="entry name" value="Protein tyrosine phosphatase superfamily"/>
    <property type="match status" value="1"/>
</dbReference>
<dbReference type="RefSeq" id="XP_005110041.1">
    <property type="nucleotide sequence ID" value="XM_005109984.3"/>
</dbReference>
<feature type="domain" description="Tyrosine specific protein phosphatases" evidence="8">
    <location>
        <begin position="120"/>
        <end position="178"/>
    </location>
</feature>
<dbReference type="PROSITE" id="PS50056">
    <property type="entry name" value="TYR_PHOSPHATASE_2"/>
    <property type="match status" value="1"/>
</dbReference>
<feature type="domain" description="Tyrosine-protein phosphatase" evidence="7">
    <location>
        <begin position="49"/>
        <end position="199"/>
    </location>
</feature>
<dbReference type="GeneID" id="101860612"/>
<comment type="catalytic activity">
    <reaction evidence="4 6">
        <text>O-phospho-L-seryl-[protein] + H2O = L-seryl-[protein] + phosphate</text>
        <dbReference type="Rhea" id="RHEA:20629"/>
        <dbReference type="Rhea" id="RHEA-COMP:9863"/>
        <dbReference type="Rhea" id="RHEA-COMP:11604"/>
        <dbReference type="ChEBI" id="CHEBI:15377"/>
        <dbReference type="ChEBI" id="CHEBI:29999"/>
        <dbReference type="ChEBI" id="CHEBI:43474"/>
        <dbReference type="ChEBI" id="CHEBI:83421"/>
        <dbReference type="EC" id="3.1.3.16"/>
    </reaction>
</comment>
<dbReference type="InterPro" id="IPR016130">
    <property type="entry name" value="Tyr_Pase_AS"/>
</dbReference>
<dbReference type="Pfam" id="PF00782">
    <property type="entry name" value="DSPc"/>
    <property type="match status" value="1"/>
</dbReference>
<dbReference type="PRINTS" id="PR01909">
    <property type="entry name" value="ADSPHPHTASEA"/>
</dbReference>
<keyword evidence="2 6" id="KW-0378">Hydrolase</keyword>
<dbReference type="PROSITE" id="PS50054">
    <property type="entry name" value="TYR_PHOSPHATASE_DUAL"/>
    <property type="match status" value="1"/>
</dbReference>
<comment type="catalytic activity">
    <reaction evidence="5 6">
        <text>O-phospho-L-threonyl-[protein] + H2O = L-threonyl-[protein] + phosphate</text>
        <dbReference type="Rhea" id="RHEA:47004"/>
        <dbReference type="Rhea" id="RHEA-COMP:11060"/>
        <dbReference type="Rhea" id="RHEA-COMP:11605"/>
        <dbReference type="ChEBI" id="CHEBI:15377"/>
        <dbReference type="ChEBI" id="CHEBI:30013"/>
        <dbReference type="ChEBI" id="CHEBI:43474"/>
        <dbReference type="ChEBI" id="CHEBI:61977"/>
        <dbReference type="EC" id="3.1.3.16"/>
    </reaction>
</comment>
<dbReference type="CDD" id="cd14515">
    <property type="entry name" value="DUSP3-like"/>
    <property type="match status" value="1"/>
</dbReference>
<dbReference type="PROSITE" id="PS00383">
    <property type="entry name" value="TYR_PHOSPHATASE_1"/>
    <property type="match status" value="1"/>
</dbReference>
<evidence type="ECO:0000313" key="9">
    <source>
        <dbReference type="Proteomes" id="UP000694888"/>
    </source>
</evidence>
<evidence type="ECO:0000313" key="10">
    <source>
        <dbReference type="RefSeq" id="XP_005110041.1"/>
    </source>
</evidence>
<proteinExistence type="inferred from homology"/>
<dbReference type="InterPro" id="IPR000340">
    <property type="entry name" value="Dual-sp_phosphatase_cat-dom"/>
</dbReference>
<keyword evidence="3 6" id="KW-0904">Protein phosphatase</keyword>
<name>A0ABM0K6Q8_APLCA</name>